<evidence type="ECO:0000256" key="1">
    <source>
        <dbReference type="ARBA" id="ARBA00022617"/>
    </source>
</evidence>
<dbReference type="Pfam" id="PF00173">
    <property type="entry name" value="Cyt-b5"/>
    <property type="match status" value="1"/>
</dbReference>
<dbReference type="AlphaFoldDB" id="A0A1V8SL39"/>
<dbReference type="SUPFAM" id="SSF55856">
    <property type="entry name" value="Cytochrome b5-like heme/steroid binding domain"/>
    <property type="match status" value="1"/>
</dbReference>
<dbReference type="OrthoDB" id="260519at2759"/>
<gene>
    <name evidence="7" type="ORF">B0A48_14517</name>
</gene>
<evidence type="ECO:0000313" key="8">
    <source>
        <dbReference type="Proteomes" id="UP000192596"/>
    </source>
</evidence>
<keyword evidence="3 5" id="KW-0408">Iron</keyword>
<comment type="caution">
    <text evidence="7">The sequence shown here is derived from an EMBL/GenBank/DDBJ whole genome shotgun (WGS) entry which is preliminary data.</text>
</comment>
<dbReference type="Proteomes" id="UP000192596">
    <property type="component" value="Unassembled WGS sequence"/>
</dbReference>
<dbReference type="GO" id="GO:0046872">
    <property type="term" value="F:metal ion binding"/>
    <property type="evidence" value="ECO:0007669"/>
    <property type="project" value="UniProtKB-UniRule"/>
</dbReference>
<keyword evidence="1 5" id="KW-0349">Heme</keyword>
<dbReference type="PANTHER" id="PTHR19359:SF14">
    <property type="entry name" value="CYTOCHROME B5 A"/>
    <property type="match status" value="1"/>
</dbReference>
<protein>
    <submittedName>
        <fullName evidence="7">Putative cytochrome b5</fullName>
    </submittedName>
</protein>
<keyword evidence="2 5" id="KW-0479">Metal-binding</keyword>
<evidence type="ECO:0000259" key="6">
    <source>
        <dbReference type="PROSITE" id="PS50255"/>
    </source>
</evidence>
<evidence type="ECO:0000256" key="2">
    <source>
        <dbReference type="ARBA" id="ARBA00022723"/>
    </source>
</evidence>
<dbReference type="PROSITE" id="PS00191">
    <property type="entry name" value="CYTOCHROME_B5_1"/>
    <property type="match status" value="1"/>
</dbReference>
<comment type="similarity">
    <text evidence="4 5">Belongs to the cytochrome b5 family.</text>
</comment>
<evidence type="ECO:0000313" key="7">
    <source>
        <dbReference type="EMBL" id="OQN99747.1"/>
    </source>
</evidence>
<sequence>MSKQFTTADVAAHNTVEKGLHIIIDNDVYEMSGFVDEHPGGAKILKRVGGKDASKQFWKYHNESVLKKYSPKLKIGTVKEAAKL</sequence>
<dbReference type="PRINTS" id="PR00363">
    <property type="entry name" value="CYTOCHROMEB5"/>
</dbReference>
<evidence type="ECO:0000256" key="4">
    <source>
        <dbReference type="ARBA" id="ARBA00038168"/>
    </source>
</evidence>
<dbReference type="EMBL" id="NAJO01000038">
    <property type="protein sequence ID" value="OQN99747.1"/>
    <property type="molecule type" value="Genomic_DNA"/>
</dbReference>
<dbReference type="Gene3D" id="3.10.120.10">
    <property type="entry name" value="Cytochrome b5-like heme/steroid binding domain"/>
    <property type="match status" value="1"/>
</dbReference>
<reference evidence="8" key="1">
    <citation type="submission" date="2017-03" db="EMBL/GenBank/DDBJ databases">
        <title>Genomes of endolithic fungi from Antarctica.</title>
        <authorList>
            <person name="Coleine C."/>
            <person name="Masonjones S."/>
            <person name="Stajich J.E."/>
        </authorList>
    </citation>
    <scope>NUCLEOTIDE SEQUENCE [LARGE SCALE GENOMIC DNA]</scope>
    <source>
        <strain evidence="8">CCFEE 5527</strain>
    </source>
</reference>
<dbReference type="InterPro" id="IPR036400">
    <property type="entry name" value="Cyt_B5-like_heme/steroid_sf"/>
</dbReference>
<dbReference type="STRING" id="1507870.A0A1V8SL39"/>
<dbReference type="SMART" id="SM01117">
    <property type="entry name" value="Cyt-b5"/>
    <property type="match status" value="1"/>
</dbReference>
<proteinExistence type="inferred from homology"/>
<feature type="domain" description="Cytochrome b5 heme-binding" evidence="6">
    <location>
        <begin position="2"/>
        <end position="79"/>
    </location>
</feature>
<dbReference type="GO" id="GO:0020037">
    <property type="term" value="F:heme binding"/>
    <property type="evidence" value="ECO:0007669"/>
    <property type="project" value="UniProtKB-UniRule"/>
</dbReference>
<evidence type="ECO:0000256" key="5">
    <source>
        <dbReference type="RuleBase" id="RU362121"/>
    </source>
</evidence>
<dbReference type="InParanoid" id="A0A1V8SL39"/>
<name>A0A1V8SL39_9PEZI</name>
<accession>A0A1V8SL39</accession>
<dbReference type="InterPro" id="IPR001199">
    <property type="entry name" value="Cyt_B5-like_heme/steroid-bd"/>
</dbReference>
<dbReference type="PROSITE" id="PS50255">
    <property type="entry name" value="CYTOCHROME_B5_2"/>
    <property type="match status" value="1"/>
</dbReference>
<dbReference type="GO" id="GO:0016020">
    <property type="term" value="C:membrane"/>
    <property type="evidence" value="ECO:0007669"/>
    <property type="project" value="TreeGrafter"/>
</dbReference>
<dbReference type="InterPro" id="IPR018506">
    <property type="entry name" value="Cyt_B5_heme-BS"/>
</dbReference>
<organism evidence="7 8">
    <name type="scientific">Cryoendolithus antarcticus</name>
    <dbReference type="NCBI Taxonomy" id="1507870"/>
    <lineage>
        <taxon>Eukaryota</taxon>
        <taxon>Fungi</taxon>
        <taxon>Dikarya</taxon>
        <taxon>Ascomycota</taxon>
        <taxon>Pezizomycotina</taxon>
        <taxon>Dothideomycetes</taxon>
        <taxon>Dothideomycetidae</taxon>
        <taxon>Cladosporiales</taxon>
        <taxon>Cladosporiaceae</taxon>
        <taxon>Cryoendolithus</taxon>
    </lineage>
</organism>
<evidence type="ECO:0000256" key="3">
    <source>
        <dbReference type="ARBA" id="ARBA00023004"/>
    </source>
</evidence>
<dbReference type="PANTHER" id="PTHR19359">
    <property type="entry name" value="CYTOCHROME B5"/>
    <property type="match status" value="1"/>
</dbReference>
<keyword evidence="8" id="KW-1185">Reference proteome</keyword>
<dbReference type="InterPro" id="IPR050668">
    <property type="entry name" value="Cytochrome_b5"/>
</dbReference>